<dbReference type="VEuPathDB" id="MicrosporidiaDB:NEQG_02606"/>
<keyword evidence="1" id="KW-0472">Membrane</keyword>
<dbReference type="OrthoDB" id="2190304at2759"/>
<evidence type="ECO:0000313" key="2">
    <source>
        <dbReference type="EMBL" id="EIJ87271.1"/>
    </source>
</evidence>
<proteinExistence type="predicted"/>
<keyword evidence="1" id="KW-0812">Transmembrane</keyword>
<dbReference type="AlphaFoldDB" id="I3EDH4"/>
<name>I3EDH4_NEMP3</name>
<dbReference type="Proteomes" id="UP000002872">
    <property type="component" value="Unassembled WGS sequence"/>
</dbReference>
<dbReference type="EMBL" id="GL870884">
    <property type="protein sequence ID" value="EIJ87271.1"/>
    <property type="molecule type" value="Genomic_DNA"/>
</dbReference>
<dbReference type="OMA" id="QDIKRIY"/>
<dbReference type="InParanoid" id="I3EDH4"/>
<accession>I3EDH4</accession>
<evidence type="ECO:0000256" key="1">
    <source>
        <dbReference type="SAM" id="Phobius"/>
    </source>
</evidence>
<evidence type="ECO:0000313" key="3">
    <source>
        <dbReference type="Proteomes" id="UP000002872"/>
    </source>
</evidence>
<keyword evidence="1" id="KW-1133">Transmembrane helix</keyword>
<keyword evidence="3" id="KW-1185">Reference proteome</keyword>
<feature type="transmembrane region" description="Helical" evidence="1">
    <location>
        <begin position="20"/>
        <end position="43"/>
    </location>
</feature>
<organism evidence="2 3">
    <name type="scientific">Nematocida parisii (strain ERTm3)</name>
    <name type="common">Nematode killer fungus</name>
    <dbReference type="NCBI Taxonomy" id="935791"/>
    <lineage>
        <taxon>Eukaryota</taxon>
        <taxon>Fungi</taxon>
        <taxon>Fungi incertae sedis</taxon>
        <taxon>Microsporidia</taxon>
        <taxon>Nematocida</taxon>
    </lineage>
</organism>
<dbReference type="HOGENOM" id="CLU_2347208_0_0_1"/>
<gene>
    <name evidence="2" type="ORF">NEQG_02606</name>
</gene>
<protein>
    <submittedName>
        <fullName evidence="2">Uncharacterized protein</fullName>
    </submittedName>
</protein>
<sequence length="97" mass="10994">MKKQEYQLQLYKEQDIKRIYFITGAGLVMGSILGGMQGILASLRNTRGKKRGMAYFVLQHAQRVGRAAATASYAFSASEYFLSKITWQASSLYRMIE</sequence>
<reference evidence="2" key="1">
    <citation type="submission" date="2011-01" db="EMBL/GenBank/DDBJ databases">
        <title>The Genome Sequence of Nematocida parisii strain ERTm3.</title>
        <authorList>
            <consortium name="The Broad Institute Genome Sequencing Platform"/>
            <consortium name="The Broad Institute Genome Sequencing Center for Infectious Disease"/>
            <person name="Cuomo C."/>
            <person name="Troemel E."/>
            <person name="Young S.K."/>
            <person name="Zeng Q."/>
            <person name="Gargeya S."/>
            <person name="Fitzgerald M."/>
            <person name="Haas B."/>
            <person name="Abouelleil A."/>
            <person name="Alvarado L."/>
            <person name="Arachchi H.M."/>
            <person name="Berlin A."/>
            <person name="Chapman S.B."/>
            <person name="Gearin G."/>
            <person name="Goldberg J."/>
            <person name="Griggs A."/>
            <person name="Gujja S."/>
            <person name="Hansen M."/>
            <person name="Heiman D."/>
            <person name="Howarth C."/>
            <person name="Larimer J."/>
            <person name="Lui A."/>
            <person name="MacDonald P.J.P."/>
            <person name="McCowen C."/>
            <person name="Montmayeur A."/>
            <person name="Murphy C."/>
            <person name="Neiman D."/>
            <person name="Pearson M."/>
            <person name="Priest M."/>
            <person name="Roberts A."/>
            <person name="Saif S."/>
            <person name="Shea T."/>
            <person name="Sisk P."/>
            <person name="Stolte C."/>
            <person name="Sykes S."/>
            <person name="Wortman J."/>
            <person name="Nusbaum C."/>
            <person name="Birren B."/>
        </authorList>
    </citation>
    <scope>NUCLEOTIDE SEQUENCE</scope>
    <source>
        <strain evidence="2">ERTm3</strain>
    </source>
</reference>